<dbReference type="VEuPathDB" id="VectorBase:RPRC000984"/>
<dbReference type="EMBL" id="ACPB03014183">
    <property type="status" value="NOT_ANNOTATED_CDS"/>
    <property type="molecule type" value="Genomic_DNA"/>
</dbReference>
<keyword evidence="4" id="KW-1133">Transmembrane helix</keyword>
<comment type="subcellular location">
    <subcellularLocation>
        <location evidence="1">Membrane</location>
        <topology evidence="1">Multi-pass membrane protein</topology>
    </subcellularLocation>
</comment>
<dbReference type="Proteomes" id="UP000015103">
    <property type="component" value="Unassembled WGS sequence"/>
</dbReference>
<dbReference type="InterPro" id="IPR008253">
    <property type="entry name" value="Marvel"/>
</dbReference>
<comment type="similarity">
    <text evidence="2">Belongs to the synaptogyrin family.</text>
</comment>
<dbReference type="GO" id="GO:0030672">
    <property type="term" value="C:synaptic vesicle membrane"/>
    <property type="evidence" value="ECO:0007669"/>
    <property type="project" value="TreeGrafter"/>
</dbReference>
<organism evidence="7 8">
    <name type="scientific">Rhodnius prolixus</name>
    <name type="common">Triatomid bug</name>
    <dbReference type="NCBI Taxonomy" id="13249"/>
    <lineage>
        <taxon>Eukaryota</taxon>
        <taxon>Metazoa</taxon>
        <taxon>Ecdysozoa</taxon>
        <taxon>Arthropoda</taxon>
        <taxon>Hexapoda</taxon>
        <taxon>Insecta</taxon>
        <taxon>Pterygota</taxon>
        <taxon>Neoptera</taxon>
        <taxon>Paraneoptera</taxon>
        <taxon>Hemiptera</taxon>
        <taxon>Heteroptera</taxon>
        <taxon>Panheteroptera</taxon>
        <taxon>Cimicomorpha</taxon>
        <taxon>Reduviidae</taxon>
        <taxon>Triatominae</taxon>
        <taxon>Rhodnius</taxon>
    </lineage>
</organism>
<dbReference type="PANTHER" id="PTHR10838:SF20">
    <property type="entry name" value="SYNAPTOGYRIN"/>
    <property type="match status" value="1"/>
</dbReference>
<name>T1HAC9_RHOPR</name>
<keyword evidence="8" id="KW-1185">Reference proteome</keyword>
<dbReference type="HOGENOM" id="CLU_548976_0_0_1"/>
<keyword evidence="3 6" id="KW-0812">Transmembrane</keyword>
<evidence type="ECO:0000256" key="5">
    <source>
        <dbReference type="ARBA" id="ARBA00023136"/>
    </source>
</evidence>
<evidence type="ECO:0000313" key="8">
    <source>
        <dbReference type="Proteomes" id="UP000015103"/>
    </source>
</evidence>
<dbReference type="PROSITE" id="PS51225">
    <property type="entry name" value="MARVEL"/>
    <property type="match status" value="1"/>
</dbReference>
<dbReference type="CDD" id="cd00064">
    <property type="entry name" value="FU"/>
    <property type="match status" value="1"/>
</dbReference>
<dbReference type="FunCoup" id="T1HAC9">
    <property type="interactions" value="39"/>
</dbReference>
<dbReference type="EnsemblMetazoa" id="RPRC000984-RA">
    <property type="protein sequence ID" value="RPRC000984-PA"/>
    <property type="gene ID" value="RPRC000984"/>
</dbReference>
<dbReference type="STRING" id="13249.T1HAC9"/>
<dbReference type="InParanoid" id="T1HAC9"/>
<dbReference type="SUPFAM" id="SSF57184">
    <property type="entry name" value="Growth factor receptor domain"/>
    <property type="match status" value="1"/>
</dbReference>
<protein>
    <submittedName>
        <fullName evidence="7">MARVEL domain-containing protein</fullName>
    </submittedName>
</protein>
<keyword evidence="5 6" id="KW-0472">Membrane</keyword>
<dbReference type="eggNOG" id="KOG4016">
    <property type="taxonomic scope" value="Eukaryota"/>
</dbReference>
<evidence type="ECO:0000313" key="7">
    <source>
        <dbReference type="EnsemblMetazoa" id="RPRC000984-PA"/>
    </source>
</evidence>
<evidence type="ECO:0000256" key="6">
    <source>
        <dbReference type="PROSITE-ProRule" id="PRU00581"/>
    </source>
</evidence>
<dbReference type="Pfam" id="PF01284">
    <property type="entry name" value="MARVEL"/>
    <property type="match status" value="1"/>
</dbReference>
<proteinExistence type="inferred from homology"/>
<sequence>MDVGGAYGAGKAGAPFDPILFVKRPQVIVKAVCLLFGLIVFCCVSSGGWYFSKAENREICLYNKKASPCHYGEAIGLLAFFASIGFLAGEYLFGQMSSVKTRKHFVLIDLGFSGFWAFMYFFGFCYLANQWSNTELDEDMEANASTSDVSSAIVFSFFSVFSWAGSAWLAYQRFVQGNNAMFAQNFEGDAQLSGAAAYSSYSQDDQAYQDPPFSNQHDDCRGLVSCLKCDGSNTTQCTKCSQLVLRSRECSFLSCPPGYTSKKTNLMDYMTTICQERLRTKGLSGEVVGASAGIILCVLTALAFGLYCKYIRRSSKRPPSLSHSTQGSEESERECMEYLKEIRELRTEAPVFLDMLNETRKQVRTLPSYALQPYKPVLKDLSRILILLNKPDSKLTIPPPDWETLLAWAHRILGRYKKHHNNQDNVNEFEWVRSAESVTELVSFFRGESSQYSGSGFDSNYNTRKRSDEYIEWHNTSQLDDFISLGFRPQDEITTEL</sequence>
<dbReference type="InterPro" id="IPR009030">
    <property type="entry name" value="Growth_fac_rcpt_cys_sf"/>
</dbReference>
<dbReference type="GO" id="GO:0031594">
    <property type="term" value="C:neuromuscular junction"/>
    <property type="evidence" value="ECO:0007669"/>
    <property type="project" value="TreeGrafter"/>
</dbReference>
<evidence type="ECO:0000256" key="2">
    <source>
        <dbReference type="ARBA" id="ARBA00010252"/>
    </source>
</evidence>
<evidence type="ECO:0000256" key="3">
    <source>
        <dbReference type="ARBA" id="ARBA00022692"/>
    </source>
</evidence>
<dbReference type="AlphaFoldDB" id="T1HAC9"/>
<dbReference type="PANTHER" id="PTHR10838">
    <property type="entry name" value="SYNAPTOGYRIN"/>
    <property type="match status" value="1"/>
</dbReference>
<accession>T1HAC9</accession>
<reference evidence="7" key="1">
    <citation type="submission" date="2015-05" db="UniProtKB">
        <authorList>
            <consortium name="EnsemblMetazoa"/>
        </authorList>
    </citation>
    <scope>IDENTIFICATION</scope>
</reference>
<dbReference type="InterPro" id="IPR016579">
    <property type="entry name" value="Synaptogyrin"/>
</dbReference>
<evidence type="ECO:0000256" key="4">
    <source>
        <dbReference type="ARBA" id="ARBA00022989"/>
    </source>
</evidence>
<dbReference type="InterPro" id="IPR006212">
    <property type="entry name" value="Furin_repeat"/>
</dbReference>
<evidence type="ECO:0000256" key="1">
    <source>
        <dbReference type="ARBA" id="ARBA00004141"/>
    </source>
</evidence>